<dbReference type="EMBL" id="JBBNAG010000001">
    <property type="protein sequence ID" value="KAK9166337.1"/>
    <property type="molecule type" value="Genomic_DNA"/>
</dbReference>
<protein>
    <submittedName>
        <fullName evidence="1">Uncharacterized protein</fullName>
    </submittedName>
</protein>
<evidence type="ECO:0000313" key="1">
    <source>
        <dbReference type="EMBL" id="KAK9166337.1"/>
    </source>
</evidence>
<evidence type="ECO:0000313" key="2">
    <source>
        <dbReference type="Proteomes" id="UP001419268"/>
    </source>
</evidence>
<reference evidence="1 2" key="1">
    <citation type="submission" date="2024-01" db="EMBL/GenBank/DDBJ databases">
        <title>Genome assemblies of Stephania.</title>
        <authorList>
            <person name="Yang L."/>
        </authorList>
    </citation>
    <scope>NUCLEOTIDE SEQUENCE [LARGE SCALE GENOMIC DNA]</scope>
    <source>
        <strain evidence="1">JXDWG</strain>
        <tissue evidence="1">Leaf</tissue>
    </source>
</reference>
<keyword evidence="2" id="KW-1185">Reference proteome</keyword>
<gene>
    <name evidence="1" type="ORF">Scep_001528</name>
</gene>
<name>A0AAP0L9K1_9MAGN</name>
<dbReference type="Proteomes" id="UP001419268">
    <property type="component" value="Unassembled WGS sequence"/>
</dbReference>
<comment type="caution">
    <text evidence="1">The sequence shown here is derived from an EMBL/GenBank/DDBJ whole genome shotgun (WGS) entry which is preliminary data.</text>
</comment>
<proteinExistence type="predicted"/>
<organism evidence="1 2">
    <name type="scientific">Stephania cephalantha</name>
    <dbReference type="NCBI Taxonomy" id="152367"/>
    <lineage>
        <taxon>Eukaryota</taxon>
        <taxon>Viridiplantae</taxon>
        <taxon>Streptophyta</taxon>
        <taxon>Embryophyta</taxon>
        <taxon>Tracheophyta</taxon>
        <taxon>Spermatophyta</taxon>
        <taxon>Magnoliopsida</taxon>
        <taxon>Ranunculales</taxon>
        <taxon>Menispermaceae</taxon>
        <taxon>Menispermoideae</taxon>
        <taxon>Cissampelideae</taxon>
        <taxon>Stephania</taxon>
    </lineage>
</organism>
<dbReference type="AlphaFoldDB" id="A0AAP0L9K1"/>
<sequence length="116" mass="12704">MAHADLVGSALNGLDAEYLPIITVLVKQVPIWPELHADLLSFEARLKQIQEVSNSLSSMIVNPSANAAFIKNQGFNNNIMIIKVAETMEAEVVLIEVEAEAIIAICVRYVDVLVML</sequence>
<accession>A0AAP0L9K1</accession>